<accession>A0A024QH22</accession>
<sequence>MPSQFDKYENLPGVKVEYENGNLYSGQQNINASTKSLLILGTAIDGPVGEPVSVQAIGGPKAAERLFGGMQKKEEIETGDLNPNTGEKITKTVKVPHQGNLIRSMYEALAAGNEDVRLMRISGSRAKTELSVQDIERALEQVLGVSAGNIAFSKAIEVEDAGRLSSTPVSYIREKKQDGTLVKEYTGATAIGNTVLNVDDTIGEETIFFKPNVFRPGHKIEVAFNFNKRTYYEVLRSDPSGSLTQDPTKTNYFSSQHRFFSDDVAAGHTINVYVNGVGVPQLNSKGEWLWRPGREDDSIVDPLKDEYTSLEYEQGGIRFTDAYQTEVENGTYDPLNSSAEVSADYFYYDEAAITATNEHTVPGEDKTYVLNYLPKQEDFKVFYEIGDNQYELTPKSTENPNGDFSMVYPESPSDKAKVVITAGAVPVGIKLKSSYKTTESTDVNPKLVVEGLYAGETYGGLKDILDPDSLQGVSIDIRSDVTANDPSGNEKIIYIIKPTDKRLSIRDEVLEYRTRDLKGIRTINEFANYVNNDANNNIVRLSVPEGGSASVKGLVPTDGQVFLGQKFNEVTEEYDLHIDENKLPDDPARYLWLGSNGFFNVDDLKSMKELYDVLGGIYEIVPGTLDEVKLVVQGIYSKLENYPVDSIVLVEANADTLIGRETYEPNGSIIMVEDPDKNFATQLAQHCAVATAKVWETIGFIGMTPVKNASLLGIQDHIDQLMASDINNHFMYNEGTHDVVLNEENEPIDIGHYVNVVFGPEVGLVNEKLGSYVASGAVIYAALNSLLNPEVSTTNKEISIQGMRYNLSEAQHNQLAGARFVTFEERVTPNGSRQFKVKDGVTAGQPNSDYERLSTVNITHATVQLIRTKSEPFIGLPNGLAQRNSLATEIQAGLDTLKERGVLQDFKFSIYTSSREKVLGNAFITLELVPEFETRRIHTSVALRQSL</sequence>
<reference evidence="2" key="2">
    <citation type="submission" date="2014-05" db="EMBL/GenBank/DDBJ databases">
        <title>Draft genome sequence of Virgibacillus massiliensis Vm-5.</title>
        <authorList>
            <person name="Khelaifia S."/>
            <person name="Croce O."/>
            <person name="Lagier J.C."/>
            <person name="Raoult D."/>
        </authorList>
    </citation>
    <scope>NUCLEOTIDE SEQUENCE [LARGE SCALE GENOMIC DNA]</scope>
    <source>
        <strain evidence="2">Vm-5</strain>
    </source>
</reference>
<gene>
    <name evidence="1" type="ORF">BN990_04191</name>
</gene>
<dbReference type="eggNOG" id="ENOG50343QV">
    <property type="taxonomic scope" value="Bacteria"/>
</dbReference>
<protein>
    <submittedName>
        <fullName evidence="1">Uncharacterized protein</fullName>
    </submittedName>
</protein>
<evidence type="ECO:0000313" key="1">
    <source>
        <dbReference type="EMBL" id="CDQ41814.1"/>
    </source>
</evidence>
<dbReference type="STRING" id="1462526.BN990_04191"/>
<dbReference type="AlphaFoldDB" id="A0A024QH22"/>
<organism evidence="1 2">
    <name type="scientific">Virgibacillus massiliensis</name>
    <dbReference type="NCBI Taxonomy" id="1462526"/>
    <lineage>
        <taxon>Bacteria</taxon>
        <taxon>Bacillati</taxon>
        <taxon>Bacillota</taxon>
        <taxon>Bacilli</taxon>
        <taxon>Bacillales</taxon>
        <taxon>Bacillaceae</taxon>
        <taxon>Virgibacillus</taxon>
    </lineage>
</organism>
<reference evidence="1 2" key="1">
    <citation type="submission" date="2014-03" db="EMBL/GenBank/DDBJ databases">
        <authorList>
            <person name="Urmite Genomes U."/>
        </authorList>
    </citation>
    <scope>NUCLEOTIDE SEQUENCE [LARGE SCALE GENOMIC DNA]</scope>
    <source>
        <strain evidence="1 2">Vm-5</strain>
    </source>
</reference>
<name>A0A024QH22_9BACI</name>
<proteinExistence type="predicted"/>
<dbReference type="EMBL" id="CCDP010000003">
    <property type="protein sequence ID" value="CDQ41814.1"/>
    <property type="molecule type" value="Genomic_DNA"/>
</dbReference>
<evidence type="ECO:0000313" key="2">
    <source>
        <dbReference type="Proteomes" id="UP000028875"/>
    </source>
</evidence>
<keyword evidence="2" id="KW-1185">Reference proteome</keyword>
<dbReference type="OrthoDB" id="2973500at2"/>
<comment type="caution">
    <text evidence="1">The sequence shown here is derived from an EMBL/GenBank/DDBJ whole genome shotgun (WGS) entry which is preliminary data.</text>
</comment>
<dbReference type="Proteomes" id="UP000028875">
    <property type="component" value="Unassembled WGS sequence"/>
</dbReference>
<dbReference type="RefSeq" id="WP_038246665.1">
    <property type="nucleotide sequence ID" value="NZ_BNER01000008.1"/>
</dbReference>